<evidence type="ECO:0000256" key="3">
    <source>
        <dbReference type="ARBA" id="ARBA00022741"/>
    </source>
</evidence>
<keyword evidence="2" id="KW-0436">Ligase</keyword>
<dbReference type="SUPFAM" id="SSF56801">
    <property type="entry name" value="Acetyl-CoA synthetase-like"/>
    <property type="match status" value="1"/>
</dbReference>
<keyword evidence="3" id="KW-0547">Nucleotide-binding</keyword>
<evidence type="ECO:0000256" key="5">
    <source>
        <dbReference type="ARBA" id="ARBA00022840"/>
    </source>
</evidence>
<organism evidence="8">
    <name type="scientific">Cyprideis torosa</name>
    <dbReference type="NCBI Taxonomy" id="163714"/>
    <lineage>
        <taxon>Eukaryota</taxon>
        <taxon>Metazoa</taxon>
        <taxon>Ecdysozoa</taxon>
        <taxon>Arthropoda</taxon>
        <taxon>Crustacea</taxon>
        <taxon>Oligostraca</taxon>
        <taxon>Ostracoda</taxon>
        <taxon>Podocopa</taxon>
        <taxon>Podocopida</taxon>
        <taxon>Cytherocopina</taxon>
        <taxon>Cytheroidea</taxon>
        <taxon>Cytherideidae</taxon>
        <taxon>Cyprideis</taxon>
    </lineage>
</organism>
<name>A0A7R8WNA4_9CRUS</name>
<keyword evidence="4" id="KW-0443">Lipid metabolism</keyword>
<dbReference type="GO" id="GO:0005524">
    <property type="term" value="F:ATP binding"/>
    <property type="evidence" value="ECO:0007669"/>
    <property type="project" value="UniProtKB-KW"/>
</dbReference>
<dbReference type="GO" id="GO:0030182">
    <property type="term" value="P:neuron differentiation"/>
    <property type="evidence" value="ECO:0007669"/>
    <property type="project" value="TreeGrafter"/>
</dbReference>
<evidence type="ECO:0000256" key="1">
    <source>
        <dbReference type="ARBA" id="ARBA00006432"/>
    </source>
</evidence>
<dbReference type="GO" id="GO:0090433">
    <property type="term" value="F:palmitoyl-CoA ligase activity"/>
    <property type="evidence" value="ECO:0007669"/>
    <property type="project" value="TreeGrafter"/>
</dbReference>
<keyword evidence="4" id="KW-0276">Fatty acid metabolism</keyword>
<evidence type="ECO:0000256" key="6">
    <source>
        <dbReference type="ARBA" id="ARBA00026121"/>
    </source>
</evidence>
<evidence type="ECO:0000256" key="4">
    <source>
        <dbReference type="ARBA" id="ARBA00022832"/>
    </source>
</evidence>
<dbReference type="Pfam" id="PF00501">
    <property type="entry name" value="AMP-binding"/>
    <property type="match status" value="1"/>
</dbReference>
<keyword evidence="5" id="KW-0067">ATP-binding</keyword>
<sequence length="172" mass="19291">MPPSSDPRSWHAFRLIPPFPPQLILDRIFKGITEKVEQKGWFTRQLFYFCVNYKQTWVSRGFRTPLVDKFVFGAIKGMLGGRLRGMASGGAPLSPDTHAFIRTCMACPLIQGYGLTETVACATLMDWDSNTTGTSGAPLYCTDIKLQNWEEGNYRVTDKPNPRGEIIIGEPL</sequence>
<dbReference type="GO" id="GO:0035336">
    <property type="term" value="P:long-chain fatty-acyl-CoA metabolic process"/>
    <property type="evidence" value="ECO:0007669"/>
    <property type="project" value="TreeGrafter"/>
</dbReference>
<dbReference type="PANTHER" id="PTHR43272">
    <property type="entry name" value="LONG-CHAIN-FATTY-ACID--COA LIGASE"/>
    <property type="match status" value="1"/>
</dbReference>
<accession>A0A7R8WNA4</accession>
<dbReference type="Gene3D" id="3.40.50.12780">
    <property type="entry name" value="N-terminal domain of ligase-like"/>
    <property type="match status" value="1"/>
</dbReference>
<evidence type="ECO:0000313" key="8">
    <source>
        <dbReference type="EMBL" id="CAD7234948.1"/>
    </source>
</evidence>
<dbReference type="PANTHER" id="PTHR43272:SF83">
    <property type="entry name" value="ACYL-COA SYNTHETASE LONG-CHAIN, ISOFORM J"/>
    <property type="match status" value="1"/>
</dbReference>
<dbReference type="AlphaFoldDB" id="A0A7R8WNA4"/>
<dbReference type="GO" id="GO:0005783">
    <property type="term" value="C:endoplasmic reticulum"/>
    <property type="evidence" value="ECO:0007669"/>
    <property type="project" value="TreeGrafter"/>
</dbReference>
<evidence type="ECO:0000256" key="2">
    <source>
        <dbReference type="ARBA" id="ARBA00022598"/>
    </source>
</evidence>
<dbReference type="EMBL" id="OB670564">
    <property type="protein sequence ID" value="CAD7234948.1"/>
    <property type="molecule type" value="Genomic_DNA"/>
</dbReference>
<dbReference type="InterPro" id="IPR042099">
    <property type="entry name" value="ANL_N_sf"/>
</dbReference>
<dbReference type="GO" id="GO:0005886">
    <property type="term" value="C:plasma membrane"/>
    <property type="evidence" value="ECO:0007669"/>
    <property type="project" value="TreeGrafter"/>
</dbReference>
<dbReference type="GO" id="GO:0005811">
    <property type="term" value="C:lipid droplet"/>
    <property type="evidence" value="ECO:0007669"/>
    <property type="project" value="TreeGrafter"/>
</dbReference>
<dbReference type="OrthoDB" id="6377889at2759"/>
<protein>
    <recommendedName>
        <fullName evidence="6">long-chain-fatty-acid--CoA ligase</fullName>
        <ecNumber evidence="6">6.2.1.3</ecNumber>
    </recommendedName>
</protein>
<reference evidence="8" key="1">
    <citation type="submission" date="2020-11" db="EMBL/GenBank/DDBJ databases">
        <authorList>
            <person name="Tran Van P."/>
        </authorList>
    </citation>
    <scope>NUCLEOTIDE SEQUENCE</scope>
</reference>
<proteinExistence type="inferred from homology"/>
<dbReference type="InterPro" id="IPR000873">
    <property type="entry name" value="AMP-dep_synth/lig_dom"/>
</dbReference>
<feature type="non-terminal residue" evidence="8">
    <location>
        <position position="1"/>
    </location>
</feature>
<evidence type="ECO:0000259" key="7">
    <source>
        <dbReference type="Pfam" id="PF00501"/>
    </source>
</evidence>
<gene>
    <name evidence="8" type="ORF">CTOB1V02_LOCUS12764</name>
</gene>
<feature type="domain" description="AMP-dependent synthetase/ligase" evidence="7">
    <location>
        <begin position="78"/>
        <end position="171"/>
    </location>
</feature>
<dbReference type="EC" id="6.2.1.3" evidence="6"/>
<comment type="similarity">
    <text evidence="1">Belongs to the ATP-dependent AMP-binding enzyme family.</text>
</comment>